<evidence type="ECO:0000313" key="4">
    <source>
        <dbReference type="Proteomes" id="UP001482620"/>
    </source>
</evidence>
<dbReference type="EMBL" id="JAHRIQ010086797">
    <property type="protein sequence ID" value="MEQ2249827.1"/>
    <property type="molecule type" value="Genomic_DNA"/>
</dbReference>
<dbReference type="PANTHER" id="PTHR21727">
    <property type="entry name" value="PHOSPHORYLATED CTD INTERACTING FACTOR 1"/>
    <property type="match status" value="1"/>
</dbReference>
<evidence type="ECO:0000256" key="1">
    <source>
        <dbReference type="SAM" id="MobiDB-lite"/>
    </source>
</evidence>
<feature type="compositionally biased region" description="Low complexity" evidence="1">
    <location>
        <begin position="17"/>
        <end position="39"/>
    </location>
</feature>
<dbReference type="Gene3D" id="2.20.70.10">
    <property type="match status" value="1"/>
</dbReference>
<sequence length="146" mass="16207">MSSNSQGSVKGEAATVAPPSGSASSHGPPLSPSTTSKSPELPDELVQAGWSKCWSRRENRPYYFNRFTNQSLWEVPVLGQHDVIVSSLFAPVVHRLVTLSHVAMPQVPCPVFFPSILVLGWLVNKNRYTVLVKRFRTPFSLQLFKL</sequence>
<organism evidence="3 4">
    <name type="scientific">Ilyodon furcidens</name>
    <name type="common">goldbreast splitfin</name>
    <dbReference type="NCBI Taxonomy" id="33524"/>
    <lineage>
        <taxon>Eukaryota</taxon>
        <taxon>Metazoa</taxon>
        <taxon>Chordata</taxon>
        <taxon>Craniata</taxon>
        <taxon>Vertebrata</taxon>
        <taxon>Euteleostomi</taxon>
        <taxon>Actinopterygii</taxon>
        <taxon>Neopterygii</taxon>
        <taxon>Teleostei</taxon>
        <taxon>Neoteleostei</taxon>
        <taxon>Acanthomorphata</taxon>
        <taxon>Ovalentaria</taxon>
        <taxon>Atherinomorphae</taxon>
        <taxon>Cyprinodontiformes</taxon>
        <taxon>Goodeidae</taxon>
        <taxon>Ilyodon</taxon>
    </lineage>
</organism>
<dbReference type="Proteomes" id="UP001482620">
    <property type="component" value="Unassembled WGS sequence"/>
</dbReference>
<feature type="domain" description="WW" evidence="2">
    <location>
        <begin position="44"/>
        <end position="78"/>
    </location>
</feature>
<evidence type="ECO:0000313" key="3">
    <source>
        <dbReference type="EMBL" id="MEQ2249827.1"/>
    </source>
</evidence>
<comment type="caution">
    <text evidence="3">The sequence shown here is derived from an EMBL/GenBank/DDBJ whole genome shotgun (WGS) entry which is preliminary data.</text>
</comment>
<dbReference type="InterPro" id="IPR036020">
    <property type="entry name" value="WW_dom_sf"/>
</dbReference>
<gene>
    <name evidence="3" type="ORF">ILYODFUR_033452</name>
</gene>
<dbReference type="InterPro" id="IPR039881">
    <property type="entry name" value="PCIF1-like"/>
</dbReference>
<dbReference type="SUPFAM" id="SSF51045">
    <property type="entry name" value="WW domain"/>
    <property type="match status" value="1"/>
</dbReference>
<accession>A0ABV0UXC2</accession>
<feature type="region of interest" description="Disordered" evidence="1">
    <location>
        <begin position="1"/>
        <end position="41"/>
    </location>
</feature>
<dbReference type="PANTHER" id="PTHR21727:SF0">
    <property type="entry name" value="MRNA (2'-O-METHYLADENOSINE-N(6)-)-METHYLTRANSFERASE"/>
    <property type="match status" value="1"/>
</dbReference>
<dbReference type="InterPro" id="IPR001202">
    <property type="entry name" value="WW_dom"/>
</dbReference>
<dbReference type="Pfam" id="PF00397">
    <property type="entry name" value="WW"/>
    <property type="match status" value="1"/>
</dbReference>
<protein>
    <recommendedName>
        <fullName evidence="2">WW domain-containing protein</fullName>
    </recommendedName>
</protein>
<dbReference type="PROSITE" id="PS50020">
    <property type="entry name" value="WW_DOMAIN_2"/>
    <property type="match status" value="1"/>
</dbReference>
<dbReference type="SMART" id="SM00456">
    <property type="entry name" value="WW"/>
    <property type="match status" value="1"/>
</dbReference>
<reference evidence="3 4" key="1">
    <citation type="submission" date="2021-06" db="EMBL/GenBank/DDBJ databases">
        <authorList>
            <person name="Palmer J.M."/>
        </authorList>
    </citation>
    <scope>NUCLEOTIDE SEQUENCE [LARGE SCALE GENOMIC DNA]</scope>
    <source>
        <strain evidence="4">if_2019</strain>
        <tissue evidence="3">Muscle</tissue>
    </source>
</reference>
<proteinExistence type="predicted"/>
<keyword evidence="4" id="KW-1185">Reference proteome</keyword>
<evidence type="ECO:0000259" key="2">
    <source>
        <dbReference type="PROSITE" id="PS50020"/>
    </source>
</evidence>
<name>A0ABV0UXC2_9TELE</name>
<dbReference type="CDD" id="cd00201">
    <property type="entry name" value="WW"/>
    <property type="match status" value="1"/>
</dbReference>